<dbReference type="AlphaFoldDB" id="A8G6R4"/>
<evidence type="ECO:0000313" key="2">
    <source>
        <dbReference type="EMBL" id="ABV51295.1"/>
    </source>
</evidence>
<reference evidence="2 3" key="1">
    <citation type="journal article" date="2007" name="PLoS Genet.">
        <title>Patterns and implications of gene gain and loss in the evolution of Prochlorococcus.</title>
        <authorList>
            <person name="Kettler G.C."/>
            <person name="Martiny A.C."/>
            <person name="Huang K."/>
            <person name="Zucker J."/>
            <person name="Coleman M.L."/>
            <person name="Rodrigue S."/>
            <person name="Chen F."/>
            <person name="Lapidus A."/>
            <person name="Ferriera S."/>
            <person name="Johnson J."/>
            <person name="Steglich C."/>
            <person name="Church G.M."/>
            <person name="Richardson P."/>
            <person name="Chisholm S.W."/>
        </authorList>
    </citation>
    <scope>NUCLEOTIDE SEQUENCE [LARGE SCALE GENOMIC DNA]</scope>
    <source>
        <strain evidence="2 3">MIT 9215</strain>
    </source>
</reference>
<feature type="transmembrane region" description="Helical" evidence="1">
    <location>
        <begin position="15"/>
        <end position="33"/>
    </location>
</feature>
<proteinExistence type="predicted"/>
<protein>
    <submittedName>
        <fullName evidence="2">Uncharacterized protein</fullName>
    </submittedName>
</protein>
<dbReference type="STRING" id="93060.P9215_16821"/>
<name>A8G6R4_PROM2</name>
<evidence type="ECO:0000256" key="1">
    <source>
        <dbReference type="SAM" id="Phobius"/>
    </source>
</evidence>
<dbReference type="EMBL" id="CP000825">
    <property type="protein sequence ID" value="ABV51295.1"/>
    <property type="molecule type" value="Genomic_DNA"/>
</dbReference>
<dbReference type="HOGENOM" id="CLU_220045_0_0_3"/>
<dbReference type="KEGG" id="pmh:P9215_16821"/>
<accession>A8G6R4</accession>
<keyword evidence="1" id="KW-1133">Transmembrane helix</keyword>
<sequence>MTQISFFMNSAPRDLIEFLFFSAVGFTAGSLGII</sequence>
<keyword evidence="1" id="KW-0472">Membrane</keyword>
<gene>
    <name evidence="2" type="ordered locus">P9215_16821</name>
</gene>
<keyword evidence="1" id="KW-0812">Transmembrane</keyword>
<evidence type="ECO:0000313" key="3">
    <source>
        <dbReference type="Proteomes" id="UP000002014"/>
    </source>
</evidence>
<organism evidence="2 3">
    <name type="scientific">Prochlorococcus marinus (strain MIT 9215)</name>
    <dbReference type="NCBI Taxonomy" id="93060"/>
    <lineage>
        <taxon>Bacteria</taxon>
        <taxon>Bacillati</taxon>
        <taxon>Cyanobacteriota</taxon>
        <taxon>Cyanophyceae</taxon>
        <taxon>Synechococcales</taxon>
        <taxon>Prochlorococcaceae</taxon>
        <taxon>Prochlorococcus</taxon>
    </lineage>
</organism>
<dbReference type="Proteomes" id="UP000002014">
    <property type="component" value="Chromosome"/>
</dbReference>